<dbReference type="EMBL" id="BAAACG010000008">
    <property type="protein sequence ID" value="GAA0737901.1"/>
    <property type="molecule type" value="Genomic_DNA"/>
</dbReference>
<comment type="similarity">
    <text evidence="1">Belongs to the 4-hydroxybenzoyl-CoA thioesterase family.</text>
</comment>
<comment type="caution">
    <text evidence="3">The sequence shown here is derived from an EMBL/GenBank/DDBJ whole genome shotgun (WGS) entry which is preliminary data.</text>
</comment>
<evidence type="ECO:0000313" key="4">
    <source>
        <dbReference type="Proteomes" id="UP001501510"/>
    </source>
</evidence>
<proteinExistence type="inferred from homology"/>
<dbReference type="InterPro" id="IPR050563">
    <property type="entry name" value="4-hydroxybenzoyl-CoA_TE"/>
</dbReference>
<dbReference type="CDD" id="cd00586">
    <property type="entry name" value="4HBT"/>
    <property type="match status" value="1"/>
</dbReference>
<evidence type="ECO:0000313" key="3">
    <source>
        <dbReference type="EMBL" id="GAA0737901.1"/>
    </source>
</evidence>
<evidence type="ECO:0000256" key="2">
    <source>
        <dbReference type="ARBA" id="ARBA00022801"/>
    </source>
</evidence>
<dbReference type="Proteomes" id="UP001501510">
    <property type="component" value="Unassembled WGS sequence"/>
</dbReference>
<dbReference type="PANTHER" id="PTHR31793">
    <property type="entry name" value="4-HYDROXYBENZOYL-COA THIOESTERASE FAMILY MEMBER"/>
    <property type="match status" value="1"/>
</dbReference>
<dbReference type="Gene3D" id="3.10.129.10">
    <property type="entry name" value="Hotdog Thioesterase"/>
    <property type="match status" value="1"/>
</dbReference>
<keyword evidence="2" id="KW-0378">Hydrolase</keyword>
<dbReference type="InterPro" id="IPR029069">
    <property type="entry name" value="HotDog_dom_sf"/>
</dbReference>
<dbReference type="InterPro" id="IPR006684">
    <property type="entry name" value="YbgC/YbaW"/>
</dbReference>
<organism evidence="3 4">
    <name type="scientific">Clostridium oceanicum</name>
    <dbReference type="NCBI Taxonomy" id="1543"/>
    <lineage>
        <taxon>Bacteria</taxon>
        <taxon>Bacillati</taxon>
        <taxon>Bacillota</taxon>
        <taxon>Clostridia</taxon>
        <taxon>Eubacteriales</taxon>
        <taxon>Clostridiaceae</taxon>
        <taxon>Clostridium</taxon>
    </lineage>
</organism>
<name>A0ABP3US88_9CLOT</name>
<sequence length="138" mass="16565">MYINKTEITVRYVETDKMGIVHHSKYYPWFEIGRSEFIKATGLSYSDIENQNIMMPLSETYCKYLKPAKYEDRIIIETYIKEFSPVKVIFEYKIINKENNQLLARGKTKQAFVYADTFKLMNLKKYNEGLWKKFKDLI</sequence>
<keyword evidence="4" id="KW-1185">Reference proteome</keyword>
<dbReference type="RefSeq" id="WP_343760373.1">
    <property type="nucleotide sequence ID" value="NZ_BAAACG010000008.1"/>
</dbReference>
<dbReference type="NCBIfam" id="TIGR00051">
    <property type="entry name" value="YbgC/FadM family acyl-CoA thioesterase"/>
    <property type="match status" value="1"/>
</dbReference>
<dbReference type="Pfam" id="PF13279">
    <property type="entry name" value="4HBT_2"/>
    <property type="match status" value="1"/>
</dbReference>
<reference evidence="4" key="1">
    <citation type="journal article" date="2019" name="Int. J. Syst. Evol. Microbiol.">
        <title>The Global Catalogue of Microorganisms (GCM) 10K type strain sequencing project: providing services to taxonomists for standard genome sequencing and annotation.</title>
        <authorList>
            <consortium name="The Broad Institute Genomics Platform"/>
            <consortium name="The Broad Institute Genome Sequencing Center for Infectious Disease"/>
            <person name="Wu L."/>
            <person name="Ma J."/>
        </authorList>
    </citation>
    <scope>NUCLEOTIDE SEQUENCE [LARGE SCALE GENOMIC DNA]</scope>
    <source>
        <strain evidence="4">JCM 1407</strain>
    </source>
</reference>
<evidence type="ECO:0000256" key="1">
    <source>
        <dbReference type="ARBA" id="ARBA00005953"/>
    </source>
</evidence>
<dbReference type="PIRSF" id="PIRSF003230">
    <property type="entry name" value="YbgC"/>
    <property type="match status" value="1"/>
</dbReference>
<accession>A0ABP3US88</accession>
<protein>
    <submittedName>
        <fullName evidence="3">Thioesterase family protein</fullName>
    </submittedName>
</protein>
<dbReference type="PANTHER" id="PTHR31793:SF27">
    <property type="entry name" value="NOVEL THIOESTERASE SUPERFAMILY DOMAIN AND SAPOSIN A-TYPE DOMAIN CONTAINING PROTEIN (0610012H03RIK)"/>
    <property type="match status" value="1"/>
</dbReference>
<dbReference type="SUPFAM" id="SSF54637">
    <property type="entry name" value="Thioesterase/thiol ester dehydrase-isomerase"/>
    <property type="match status" value="1"/>
</dbReference>
<gene>
    <name evidence="3" type="ORF">GCM10008906_14640</name>
</gene>